<evidence type="ECO:0000259" key="2">
    <source>
        <dbReference type="SMART" id="SM01080"/>
    </source>
</evidence>
<evidence type="ECO:0000313" key="4">
    <source>
        <dbReference type="Proteomes" id="UP000185860"/>
    </source>
</evidence>
<dbReference type="STRING" id="454136.NIES2119_13950"/>
<evidence type="ECO:0000313" key="3">
    <source>
        <dbReference type="EMBL" id="OKH37347.1"/>
    </source>
</evidence>
<feature type="transmembrane region" description="Helical" evidence="1">
    <location>
        <begin position="737"/>
        <end position="757"/>
    </location>
</feature>
<protein>
    <recommendedName>
        <fullName evidence="2">CHASE2 domain-containing protein</fullName>
    </recommendedName>
</protein>
<dbReference type="RefSeq" id="WP_073594096.1">
    <property type="nucleotide sequence ID" value="NZ_MRCE01000012.1"/>
</dbReference>
<feature type="transmembrane region" description="Helical" evidence="1">
    <location>
        <begin position="709"/>
        <end position="731"/>
    </location>
</feature>
<dbReference type="Pfam" id="PF12770">
    <property type="entry name" value="CHAT"/>
    <property type="match status" value="1"/>
</dbReference>
<keyword evidence="1" id="KW-0812">Transmembrane</keyword>
<dbReference type="OrthoDB" id="444941at2"/>
<keyword evidence="1" id="KW-0472">Membrane</keyword>
<dbReference type="InterPro" id="IPR007890">
    <property type="entry name" value="CHASE2"/>
</dbReference>
<dbReference type="Proteomes" id="UP000185860">
    <property type="component" value="Unassembled WGS sequence"/>
</dbReference>
<feature type="transmembrane region" description="Helical" evidence="1">
    <location>
        <begin position="684"/>
        <end position="702"/>
    </location>
</feature>
<gene>
    <name evidence="3" type="ORF">NIES2119_13950</name>
</gene>
<organism evidence="3 4">
    <name type="scientific">[Phormidium ambiguum] IAM M-71</name>
    <dbReference type="NCBI Taxonomy" id="454136"/>
    <lineage>
        <taxon>Bacteria</taxon>
        <taxon>Bacillati</taxon>
        <taxon>Cyanobacteriota</taxon>
        <taxon>Cyanophyceae</taxon>
        <taxon>Oscillatoriophycideae</taxon>
        <taxon>Aerosakkonematales</taxon>
        <taxon>Aerosakkonemataceae</taxon>
        <taxon>Floridanema</taxon>
    </lineage>
</organism>
<sequence length="767" mass="87109">MSKLVVLSLGQGDFYSGFPLVTAILSQKGDASGMKFLGSLPPALEIEQIYTRWQLLYQSLAQRLGQPLRIEIIPEETVQVSTVEFSDLCQQLQIKINKWLNSEEFRRIDRQLRRELNSFDEIQFIIETNNIKLRRIPWHLWDFFDDYPKAEIGLSNREFQPGKISSQTHLGKVRILAILGNSSGINIKDDRKLLSNLPGAELVFLEEPQRQELDEQLWDKQGWDILFFAGHSQTEGETGVLYINQSEKITICQLKNALKKAIQRGLQLAIFNSCDGLGLASYLADLNIPQIVVMREPISDRIAQEFLKHFLDSFAGGESFYLAVREAREKLQHLENEYPCATWLPIICQNPANTPPTWQKLRGNEQLSSNFLPPLLVSLGVTLLIIGMRSLGFFQIWELQVFDQLMRLRPDEKQDPRLLVVEATEMDINNYGFPLPDAILAQVIEKLNRHQPRTIGLDIFRNRAIEPGYAAFSHQLQQNSRLIALCSAKDNANPNKPGIKPPPKYSPKRLGFSNVVVDPDSILRRHLIFMQPLQNDPCHTNYSLSIRLAFHYLATEGIKPQNLSNDRMQLGRAIFAPLEPKLGAYQQVDVRGFQILLNYRKNVAERVRITDVLTEQINPNLIKDKIIIIGVSAPISGDDFLTPYSASQLPYQKMPGVLVQAQMVSQIISAVLENRPLLWVGNRWQEGFWIYSWSIIGGLIVWRLQRKSAVMLATGITVVVLYGVCLILLIQGGWVPLVPSVLALLITVGSVNSCIAFQKRFSDRKEV</sequence>
<proteinExistence type="predicted"/>
<name>A0A1U7IJH6_9CYAN</name>
<dbReference type="InterPro" id="IPR024983">
    <property type="entry name" value="CHAT_dom"/>
</dbReference>
<feature type="domain" description="CHASE2" evidence="2">
    <location>
        <begin position="394"/>
        <end position="700"/>
    </location>
</feature>
<dbReference type="EMBL" id="MRCE01000012">
    <property type="protein sequence ID" value="OKH37347.1"/>
    <property type="molecule type" value="Genomic_DNA"/>
</dbReference>
<comment type="caution">
    <text evidence="3">The sequence shown here is derived from an EMBL/GenBank/DDBJ whole genome shotgun (WGS) entry which is preliminary data.</text>
</comment>
<accession>A0A1U7IJH6</accession>
<dbReference type="SMART" id="SM01080">
    <property type="entry name" value="CHASE2"/>
    <property type="match status" value="1"/>
</dbReference>
<reference evidence="3 4" key="1">
    <citation type="submission" date="2016-11" db="EMBL/GenBank/DDBJ databases">
        <title>Draft Genome Sequences of Nine Cyanobacterial Strains from Diverse Habitats.</title>
        <authorList>
            <person name="Zhu T."/>
            <person name="Hou S."/>
            <person name="Lu X."/>
            <person name="Hess W.R."/>
        </authorList>
    </citation>
    <scope>NUCLEOTIDE SEQUENCE [LARGE SCALE GENOMIC DNA]</scope>
    <source>
        <strain evidence="3 4">IAM M-71</strain>
    </source>
</reference>
<dbReference type="AlphaFoldDB" id="A0A1U7IJH6"/>
<evidence type="ECO:0000256" key="1">
    <source>
        <dbReference type="SAM" id="Phobius"/>
    </source>
</evidence>
<keyword evidence="1" id="KW-1133">Transmembrane helix</keyword>
<dbReference type="Pfam" id="PF05226">
    <property type="entry name" value="CHASE2"/>
    <property type="match status" value="1"/>
</dbReference>